<evidence type="ECO:0000256" key="2">
    <source>
        <dbReference type="ARBA" id="ARBA00022737"/>
    </source>
</evidence>
<dbReference type="Pfam" id="PF13499">
    <property type="entry name" value="EF-hand_7"/>
    <property type="match status" value="1"/>
</dbReference>
<dbReference type="AlphaFoldDB" id="A0A7D9HXP0"/>
<name>A0A7D9HXP0_PARCT</name>
<dbReference type="PROSITE" id="PS50222">
    <property type="entry name" value="EF_HAND_2"/>
    <property type="match status" value="1"/>
</dbReference>
<organism evidence="4 5">
    <name type="scientific">Paramuricea clavata</name>
    <name type="common">Red gorgonian</name>
    <name type="synonym">Violescent sea-whip</name>
    <dbReference type="NCBI Taxonomy" id="317549"/>
    <lineage>
        <taxon>Eukaryota</taxon>
        <taxon>Metazoa</taxon>
        <taxon>Cnidaria</taxon>
        <taxon>Anthozoa</taxon>
        <taxon>Octocorallia</taxon>
        <taxon>Malacalcyonacea</taxon>
        <taxon>Plexauridae</taxon>
        <taxon>Paramuricea</taxon>
    </lineage>
</organism>
<dbReference type="PROSITE" id="PS00018">
    <property type="entry name" value="EF_HAND_1"/>
    <property type="match status" value="2"/>
</dbReference>
<reference evidence="4" key="1">
    <citation type="submission" date="2020-04" db="EMBL/GenBank/DDBJ databases">
        <authorList>
            <person name="Alioto T."/>
            <person name="Alioto T."/>
            <person name="Gomez Garrido J."/>
        </authorList>
    </citation>
    <scope>NUCLEOTIDE SEQUENCE</scope>
    <source>
        <strain evidence="4">A484AB</strain>
    </source>
</reference>
<gene>
    <name evidence="4" type="ORF">PACLA_8A075776</name>
</gene>
<dbReference type="Proteomes" id="UP001152795">
    <property type="component" value="Unassembled WGS sequence"/>
</dbReference>
<evidence type="ECO:0000256" key="1">
    <source>
        <dbReference type="ARBA" id="ARBA00022729"/>
    </source>
</evidence>
<dbReference type="GO" id="GO:0005509">
    <property type="term" value="F:calcium ion binding"/>
    <property type="evidence" value="ECO:0007669"/>
    <property type="project" value="InterPro"/>
</dbReference>
<keyword evidence="3" id="KW-0106">Calcium</keyword>
<accession>A0A7D9HXP0</accession>
<evidence type="ECO:0000313" key="5">
    <source>
        <dbReference type="Proteomes" id="UP001152795"/>
    </source>
</evidence>
<dbReference type="InterPro" id="IPR052110">
    <property type="entry name" value="MCFD2-like"/>
</dbReference>
<protein>
    <submittedName>
        <fullName evidence="4">Multiple coagulation factor deficiency 2-like</fullName>
    </submittedName>
</protein>
<dbReference type="InterPro" id="IPR002048">
    <property type="entry name" value="EF_hand_dom"/>
</dbReference>
<keyword evidence="1" id="KW-0732">Signal</keyword>
<evidence type="ECO:0000256" key="3">
    <source>
        <dbReference type="ARBA" id="ARBA00022837"/>
    </source>
</evidence>
<dbReference type="PANTHER" id="PTHR23104:SF13">
    <property type="entry name" value="EF-HAND DOMAIN-CONTAINING PROTEIN"/>
    <property type="match status" value="1"/>
</dbReference>
<keyword evidence="5" id="KW-1185">Reference proteome</keyword>
<comment type="caution">
    <text evidence="4">The sequence shown here is derived from an EMBL/GenBank/DDBJ whole genome shotgun (WGS) entry which is preliminary data.</text>
</comment>
<dbReference type="Gene3D" id="1.10.238.10">
    <property type="entry name" value="EF-hand"/>
    <property type="match status" value="1"/>
</dbReference>
<dbReference type="InterPro" id="IPR011992">
    <property type="entry name" value="EF-hand-dom_pair"/>
</dbReference>
<dbReference type="OrthoDB" id="289247at2759"/>
<dbReference type="InterPro" id="IPR018247">
    <property type="entry name" value="EF_Hand_1_Ca_BS"/>
</dbReference>
<dbReference type="PANTHER" id="PTHR23104">
    <property type="entry name" value="MULTIPLE COAGULATION FACTOR DEFICIENCY PROTEIN 2 NEURAL STEM CELL DERIVED NEURONAL SURVIVAL PROTEIN"/>
    <property type="match status" value="1"/>
</dbReference>
<sequence length="149" mass="17137">MLKTVFGDLQSSISALPSESHCRYLLHSVVGHIQEHLNNEEEFPKDGQFAEDIQAIKNGDDTKGIFYFFELHDFDKNKKLDGLELFVALTDHHDKINTEQDDRELLEEEVESLIDNLLDEHDLNSDGYIDFTELMNTAPDSLWNKLGKV</sequence>
<keyword evidence="2" id="KW-0677">Repeat</keyword>
<evidence type="ECO:0000313" key="4">
    <source>
        <dbReference type="EMBL" id="CAB3995324.1"/>
    </source>
</evidence>
<dbReference type="SUPFAM" id="SSF47473">
    <property type="entry name" value="EF-hand"/>
    <property type="match status" value="1"/>
</dbReference>
<dbReference type="EMBL" id="CACRXK020002640">
    <property type="protein sequence ID" value="CAB3995324.1"/>
    <property type="molecule type" value="Genomic_DNA"/>
</dbReference>
<proteinExistence type="predicted"/>